<dbReference type="InterPro" id="IPR014284">
    <property type="entry name" value="RNA_pol_sigma-70_dom"/>
</dbReference>
<dbReference type="InterPro" id="IPR013324">
    <property type="entry name" value="RNA_pol_sigma_r3/r4-like"/>
</dbReference>
<dbReference type="Gene3D" id="1.10.10.10">
    <property type="entry name" value="Winged helix-like DNA-binding domain superfamily/Winged helix DNA-binding domain"/>
    <property type="match status" value="1"/>
</dbReference>
<evidence type="ECO:0000256" key="1">
    <source>
        <dbReference type="ARBA" id="ARBA00010641"/>
    </source>
</evidence>
<feature type="domain" description="RNA polymerase sigma-70 region 2" evidence="6">
    <location>
        <begin position="11"/>
        <end position="79"/>
    </location>
</feature>
<dbReference type="CDD" id="cd06171">
    <property type="entry name" value="Sigma70_r4"/>
    <property type="match status" value="1"/>
</dbReference>
<dbReference type="InterPro" id="IPR013325">
    <property type="entry name" value="RNA_pol_sigma_r2"/>
</dbReference>
<dbReference type="InterPro" id="IPR013249">
    <property type="entry name" value="RNA_pol_sigma70_r4_t2"/>
</dbReference>
<evidence type="ECO:0000313" key="8">
    <source>
        <dbReference type="EMBL" id="GAA3821062.1"/>
    </source>
</evidence>
<comment type="caution">
    <text evidence="8">The sequence shown here is derived from an EMBL/GenBank/DDBJ whole genome shotgun (WGS) entry which is preliminary data.</text>
</comment>
<organism evidence="8 9">
    <name type="scientific">Sphaerisporangium flaviroseum</name>
    <dbReference type="NCBI Taxonomy" id="509199"/>
    <lineage>
        <taxon>Bacteria</taxon>
        <taxon>Bacillati</taxon>
        <taxon>Actinomycetota</taxon>
        <taxon>Actinomycetes</taxon>
        <taxon>Streptosporangiales</taxon>
        <taxon>Streptosporangiaceae</taxon>
        <taxon>Sphaerisporangium</taxon>
    </lineage>
</organism>
<gene>
    <name evidence="8" type="ORF">GCM10022226_46700</name>
</gene>
<feature type="region of interest" description="Disordered" evidence="5">
    <location>
        <begin position="167"/>
        <end position="196"/>
    </location>
</feature>
<dbReference type="NCBIfam" id="TIGR02937">
    <property type="entry name" value="sigma70-ECF"/>
    <property type="match status" value="1"/>
</dbReference>
<comment type="similarity">
    <text evidence="1">Belongs to the sigma-70 factor family. ECF subfamily.</text>
</comment>
<keyword evidence="9" id="KW-1185">Reference proteome</keyword>
<dbReference type="SUPFAM" id="SSF88659">
    <property type="entry name" value="Sigma3 and sigma4 domains of RNA polymerase sigma factors"/>
    <property type="match status" value="1"/>
</dbReference>
<evidence type="ECO:0000259" key="6">
    <source>
        <dbReference type="Pfam" id="PF04542"/>
    </source>
</evidence>
<dbReference type="InterPro" id="IPR039425">
    <property type="entry name" value="RNA_pol_sigma-70-like"/>
</dbReference>
<dbReference type="PANTHER" id="PTHR43133:SF25">
    <property type="entry name" value="RNA POLYMERASE SIGMA FACTOR RFAY-RELATED"/>
    <property type="match status" value="1"/>
</dbReference>
<dbReference type="SUPFAM" id="SSF88946">
    <property type="entry name" value="Sigma2 domain of RNA polymerase sigma factors"/>
    <property type="match status" value="1"/>
</dbReference>
<evidence type="ECO:0000313" key="9">
    <source>
        <dbReference type="Proteomes" id="UP001500888"/>
    </source>
</evidence>
<accession>A0ABP7IL18</accession>
<dbReference type="Pfam" id="PF04542">
    <property type="entry name" value="Sigma70_r2"/>
    <property type="match status" value="1"/>
</dbReference>
<evidence type="ECO:0000256" key="4">
    <source>
        <dbReference type="ARBA" id="ARBA00023163"/>
    </source>
</evidence>
<dbReference type="RefSeq" id="WP_344943925.1">
    <property type="nucleotide sequence ID" value="NZ_BAAAZR010000013.1"/>
</dbReference>
<dbReference type="InterPro" id="IPR007627">
    <property type="entry name" value="RNA_pol_sigma70_r2"/>
</dbReference>
<evidence type="ECO:0000259" key="7">
    <source>
        <dbReference type="Pfam" id="PF08281"/>
    </source>
</evidence>
<dbReference type="Proteomes" id="UP001500888">
    <property type="component" value="Unassembled WGS sequence"/>
</dbReference>
<evidence type="ECO:0000256" key="2">
    <source>
        <dbReference type="ARBA" id="ARBA00023015"/>
    </source>
</evidence>
<dbReference type="Gene3D" id="1.10.1740.10">
    <property type="match status" value="1"/>
</dbReference>
<evidence type="ECO:0000256" key="3">
    <source>
        <dbReference type="ARBA" id="ARBA00023082"/>
    </source>
</evidence>
<reference evidence="9" key="1">
    <citation type="journal article" date="2019" name="Int. J. Syst. Evol. Microbiol.">
        <title>The Global Catalogue of Microorganisms (GCM) 10K type strain sequencing project: providing services to taxonomists for standard genome sequencing and annotation.</title>
        <authorList>
            <consortium name="The Broad Institute Genomics Platform"/>
            <consortium name="The Broad Institute Genome Sequencing Center for Infectious Disease"/>
            <person name="Wu L."/>
            <person name="Ma J."/>
        </authorList>
    </citation>
    <scope>NUCLEOTIDE SEQUENCE [LARGE SCALE GENOMIC DNA]</scope>
    <source>
        <strain evidence="9">JCM 16908</strain>
    </source>
</reference>
<name>A0ABP7IL18_9ACTN</name>
<evidence type="ECO:0000256" key="5">
    <source>
        <dbReference type="SAM" id="MobiDB-lite"/>
    </source>
</evidence>
<dbReference type="PANTHER" id="PTHR43133">
    <property type="entry name" value="RNA POLYMERASE ECF-TYPE SIGMA FACTO"/>
    <property type="match status" value="1"/>
</dbReference>
<dbReference type="InterPro" id="IPR036388">
    <property type="entry name" value="WH-like_DNA-bd_sf"/>
</dbReference>
<keyword evidence="3" id="KW-0731">Sigma factor</keyword>
<keyword evidence="2" id="KW-0805">Transcription regulation</keyword>
<protein>
    <submittedName>
        <fullName evidence="8">Sigma-70 family RNA polymerase sigma factor</fullName>
    </submittedName>
</protein>
<proteinExistence type="inferred from homology"/>
<sequence length="196" mass="22096">MSSPEDRFAALFERTHQPLLAYALRRVADPADAADVVTETFLVAWRRLEEVPEGDQARPWLFGVARKVLANLHRGERRRHALAERLRASLPDAAPQDDTAFSAVEAAMSRLTDDDQELLKLLAWDQLSRDEIALALGVSRAAVRVRLHRARGRLVKELRSLEVAERVDPGRPTAQRTSDVLVAKGRPRVRSEVREQ</sequence>
<dbReference type="Pfam" id="PF08281">
    <property type="entry name" value="Sigma70_r4_2"/>
    <property type="match status" value="1"/>
</dbReference>
<feature type="domain" description="RNA polymerase sigma factor 70 region 4 type 2" evidence="7">
    <location>
        <begin position="103"/>
        <end position="154"/>
    </location>
</feature>
<keyword evidence="4" id="KW-0804">Transcription</keyword>
<dbReference type="EMBL" id="BAAAZR010000013">
    <property type="protein sequence ID" value="GAA3821062.1"/>
    <property type="molecule type" value="Genomic_DNA"/>
</dbReference>